<dbReference type="Proteomes" id="UP000807353">
    <property type="component" value="Unassembled WGS sequence"/>
</dbReference>
<dbReference type="GO" id="GO:0008610">
    <property type="term" value="P:lipid biosynthetic process"/>
    <property type="evidence" value="ECO:0007669"/>
    <property type="project" value="InterPro"/>
</dbReference>
<feature type="domain" description="Fatty acid hydroxylase" evidence="5">
    <location>
        <begin position="122"/>
        <end position="245"/>
    </location>
</feature>
<dbReference type="OrthoDB" id="408954at2759"/>
<keyword evidence="2" id="KW-0812">Transmembrane</keyword>
<evidence type="ECO:0000313" key="6">
    <source>
        <dbReference type="EMBL" id="KAF9460681.1"/>
    </source>
</evidence>
<dbReference type="GO" id="GO:0016020">
    <property type="term" value="C:membrane"/>
    <property type="evidence" value="ECO:0007669"/>
    <property type="project" value="UniProtKB-SubCell"/>
</dbReference>
<comment type="subcellular location">
    <subcellularLocation>
        <location evidence="1">Membrane</location>
    </subcellularLocation>
</comment>
<evidence type="ECO:0000313" key="7">
    <source>
        <dbReference type="Proteomes" id="UP000807353"/>
    </source>
</evidence>
<evidence type="ECO:0000256" key="3">
    <source>
        <dbReference type="ARBA" id="ARBA00022989"/>
    </source>
</evidence>
<evidence type="ECO:0000256" key="2">
    <source>
        <dbReference type="ARBA" id="ARBA00022692"/>
    </source>
</evidence>
<reference evidence="6" key="1">
    <citation type="submission" date="2020-11" db="EMBL/GenBank/DDBJ databases">
        <authorList>
            <consortium name="DOE Joint Genome Institute"/>
            <person name="Ahrendt S."/>
            <person name="Riley R."/>
            <person name="Andreopoulos W."/>
            <person name="Labutti K."/>
            <person name="Pangilinan J."/>
            <person name="Ruiz-Duenas F.J."/>
            <person name="Barrasa J.M."/>
            <person name="Sanchez-Garcia M."/>
            <person name="Camarero S."/>
            <person name="Miyauchi S."/>
            <person name="Serrano A."/>
            <person name="Linde D."/>
            <person name="Babiker R."/>
            <person name="Drula E."/>
            <person name="Ayuso-Fernandez I."/>
            <person name="Pacheco R."/>
            <person name="Padilla G."/>
            <person name="Ferreira P."/>
            <person name="Barriuso J."/>
            <person name="Kellner H."/>
            <person name="Castanera R."/>
            <person name="Alfaro M."/>
            <person name="Ramirez L."/>
            <person name="Pisabarro A.G."/>
            <person name="Kuo A."/>
            <person name="Tritt A."/>
            <person name="Lipzen A."/>
            <person name="He G."/>
            <person name="Yan M."/>
            <person name="Ng V."/>
            <person name="Cullen D."/>
            <person name="Martin F."/>
            <person name="Rosso M.-N."/>
            <person name="Henrissat B."/>
            <person name="Hibbett D."/>
            <person name="Martinez A.T."/>
            <person name="Grigoriev I.V."/>
        </authorList>
    </citation>
    <scope>NUCLEOTIDE SEQUENCE</scope>
    <source>
        <strain evidence="6">CBS 247.69</strain>
    </source>
</reference>
<dbReference type="EMBL" id="MU150295">
    <property type="protein sequence ID" value="KAF9460681.1"/>
    <property type="molecule type" value="Genomic_DNA"/>
</dbReference>
<protein>
    <submittedName>
        <fullName evidence="6">C-4 methylsterol oxidase</fullName>
    </submittedName>
</protein>
<evidence type="ECO:0000256" key="4">
    <source>
        <dbReference type="ARBA" id="ARBA00023136"/>
    </source>
</evidence>
<comment type="caution">
    <text evidence="6">The sequence shown here is derived from an EMBL/GenBank/DDBJ whole genome shotgun (WGS) entry which is preliminary data.</text>
</comment>
<dbReference type="AlphaFoldDB" id="A0A9P5Y3L4"/>
<dbReference type="GO" id="GO:0016491">
    <property type="term" value="F:oxidoreductase activity"/>
    <property type="evidence" value="ECO:0007669"/>
    <property type="project" value="InterPro"/>
</dbReference>
<evidence type="ECO:0000256" key="1">
    <source>
        <dbReference type="ARBA" id="ARBA00004370"/>
    </source>
</evidence>
<name>A0A9P5Y3L4_9AGAR</name>
<organism evidence="6 7">
    <name type="scientific">Collybia nuda</name>
    <dbReference type="NCBI Taxonomy" id="64659"/>
    <lineage>
        <taxon>Eukaryota</taxon>
        <taxon>Fungi</taxon>
        <taxon>Dikarya</taxon>
        <taxon>Basidiomycota</taxon>
        <taxon>Agaricomycotina</taxon>
        <taxon>Agaricomycetes</taxon>
        <taxon>Agaricomycetidae</taxon>
        <taxon>Agaricales</taxon>
        <taxon>Tricholomatineae</taxon>
        <taxon>Clitocybaceae</taxon>
        <taxon>Collybia</taxon>
    </lineage>
</organism>
<dbReference type="PANTHER" id="PTHR11863">
    <property type="entry name" value="STEROL DESATURASE"/>
    <property type="match status" value="1"/>
</dbReference>
<proteinExistence type="predicted"/>
<evidence type="ECO:0000259" key="5">
    <source>
        <dbReference type="Pfam" id="PF04116"/>
    </source>
</evidence>
<keyword evidence="3" id="KW-1133">Transmembrane helix</keyword>
<keyword evidence="4" id="KW-0472">Membrane</keyword>
<keyword evidence="7" id="KW-1185">Reference proteome</keyword>
<sequence length="276" mass="31593">MVVSRILAHLVTTHHPATIEFVGTHCVQLFFFWIPSAIYLGLHSLFPKFSATHKLQPDEKQPTSKELAFCLRIVSQNQLLSSALHFLMFMYHRLNSSTATTSLPYDFSPQLPSIPRIFRDLFLSLLIQEVLFYYSHRALHIPQLYAPIHKLHHKFTAPVALAAQFAHPVEHLVSNILPVLLPPQLLRCHIVTWWLFLAIALLGTTTVHSGYDFFFGGVARAHDLHHEKFRVNFGTLKVLDWVHGTYDGKTPERTHSPSRGVPDRTPNKVFVKKKDL</sequence>
<dbReference type="InterPro" id="IPR050307">
    <property type="entry name" value="Sterol_Desaturase_Related"/>
</dbReference>
<gene>
    <name evidence="6" type="ORF">BDZ94DRAFT_890812</name>
</gene>
<dbReference type="InterPro" id="IPR006694">
    <property type="entry name" value="Fatty_acid_hydroxylase"/>
</dbReference>
<dbReference type="GO" id="GO:0005506">
    <property type="term" value="F:iron ion binding"/>
    <property type="evidence" value="ECO:0007669"/>
    <property type="project" value="InterPro"/>
</dbReference>
<accession>A0A9P5Y3L4</accession>
<dbReference type="Pfam" id="PF04116">
    <property type="entry name" value="FA_hydroxylase"/>
    <property type="match status" value="1"/>
</dbReference>